<comment type="caution">
    <text evidence="2">The sequence shown here is derived from an EMBL/GenBank/DDBJ whole genome shotgun (WGS) entry which is preliminary data.</text>
</comment>
<gene>
    <name evidence="2" type="ORF">FEF34_21400</name>
</gene>
<dbReference type="EMBL" id="VAWE01000001">
    <property type="protein sequence ID" value="TLQ45247.1"/>
    <property type="molecule type" value="Genomic_DNA"/>
</dbReference>
<dbReference type="Proteomes" id="UP000305921">
    <property type="component" value="Unassembled WGS sequence"/>
</dbReference>
<evidence type="ECO:0000259" key="1">
    <source>
        <dbReference type="Pfam" id="PF02627"/>
    </source>
</evidence>
<dbReference type="PANTHER" id="PTHR34846:SF11">
    <property type="entry name" value="4-CARBOXYMUCONOLACTONE DECARBOXYLASE FAMILY PROTEIN (AFU_ORTHOLOGUE AFUA_6G11590)"/>
    <property type="match status" value="1"/>
</dbReference>
<evidence type="ECO:0000313" key="2">
    <source>
        <dbReference type="EMBL" id="TLQ45247.1"/>
    </source>
</evidence>
<dbReference type="SUPFAM" id="SSF69118">
    <property type="entry name" value="AhpD-like"/>
    <property type="match status" value="1"/>
</dbReference>
<dbReference type="AlphaFoldDB" id="A0A5R9E7H9"/>
<feature type="domain" description="Carboxymuconolactone decarboxylase-like" evidence="1">
    <location>
        <begin position="46"/>
        <end position="128"/>
    </location>
</feature>
<evidence type="ECO:0000313" key="3">
    <source>
        <dbReference type="Proteomes" id="UP000305921"/>
    </source>
</evidence>
<sequence>MARLPDPASQANREDRAEMQRMAAVRSHADGRPQLAEIYVAMFNNPKVARAVGELGERLRFQGLLPDDLRETAILRFSARRGADYEWAHHVRPATQAGLTAAQIEALAGDAVPANTTPAQRAVVQAVDHIAADDEIPAEVQDALVKVVGNAGVVEIVALCGLYSLMGYMATAFDVSVEPGLPTPPWRKEGHETH</sequence>
<keyword evidence="3" id="KW-1185">Reference proteome</keyword>
<dbReference type="InterPro" id="IPR003779">
    <property type="entry name" value="CMD-like"/>
</dbReference>
<dbReference type="PANTHER" id="PTHR34846">
    <property type="entry name" value="4-CARBOXYMUCONOLACTONE DECARBOXYLASE FAMILY PROTEIN (AFU_ORTHOLOGUE AFUA_6G11590)"/>
    <property type="match status" value="1"/>
</dbReference>
<dbReference type="OrthoDB" id="4704294at2"/>
<protein>
    <submittedName>
        <fullName evidence="2">Carboxymuconolactone decarboxylase family protein</fullName>
    </submittedName>
</protein>
<dbReference type="GO" id="GO:0051920">
    <property type="term" value="F:peroxiredoxin activity"/>
    <property type="evidence" value="ECO:0007669"/>
    <property type="project" value="InterPro"/>
</dbReference>
<dbReference type="Gene3D" id="1.20.1290.10">
    <property type="entry name" value="AhpD-like"/>
    <property type="match status" value="1"/>
</dbReference>
<reference evidence="2 3" key="1">
    <citation type="submission" date="2019-05" db="EMBL/GenBank/DDBJ databases">
        <title>Streptomyces marianii sp. nov., a novel marine actinomycete from southern coast of India.</title>
        <authorList>
            <person name="Iniyan A.M."/>
            <person name="Wink J."/>
            <person name="Ramprasad E."/>
            <person name="Ramana C.V."/>
            <person name="Bunk B."/>
            <person name="Sproer C."/>
            <person name="Joseph F.-J.R.S."/>
            <person name="Vincent S.G.P."/>
        </authorList>
    </citation>
    <scope>NUCLEOTIDE SEQUENCE [LARGE SCALE GENOMIC DNA]</scope>
    <source>
        <strain evidence="2 3">ICN19</strain>
    </source>
</reference>
<accession>A0A5R9E7H9</accession>
<dbReference type="InterPro" id="IPR029032">
    <property type="entry name" value="AhpD-like"/>
</dbReference>
<organism evidence="2 3">
    <name type="scientific">Streptomyces marianii</name>
    <dbReference type="NCBI Taxonomy" id="1817406"/>
    <lineage>
        <taxon>Bacteria</taxon>
        <taxon>Bacillati</taxon>
        <taxon>Actinomycetota</taxon>
        <taxon>Actinomycetes</taxon>
        <taxon>Kitasatosporales</taxon>
        <taxon>Streptomycetaceae</taxon>
        <taxon>Streptomyces</taxon>
    </lineage>
</organism>
<dbReference type="Pfam" id="PF02627">
    <property type="entry name" value="CMD"/>
    <property type="match status" value="1"/>
</dbReference>
<proteinExistence type="predicted"/>
<name>A0A5R9E7H9_9ACTN</name>